<evidence type="ECO:0000256" key="2">
    <source>
        <dbReference type="ARBA" id="ARBA00022692"/>
    </source>
</evidence>
<dbReference type="InterPro" id="IPR044492">
    <property type="entry name" value="P_typ_ATPase_HD_dom"/>
</dbReference>
<dbReference type="Proteomes" id="UP001220022">
    <property type="component" value="Unassembled WGS sequence"/>
</dbReference>
<reference evidence="14 15" key="1">
    <citation type="submission" date="2023-03" db="EMBL/GenBank/DDBJ databases">
        <title>Draft genome sequence of type strain Streptomyces ferralitis JCM 14344.</title>
        <authorList>
            <person name="Klaysubun C."/>
            <person name="Duangmal K."/>
        </authorList>
    </citation>
    <scope>NUCLEOTIDE SEQUENCE [LARGE SCALE GENOMIC DNA]</scope>
    <source>
        <strain evidence="14 15">JCM 14344</strain>
    </source>
</reference>
<keyword evidence="15" id="KW-1185">Reference proteome</keyword>
<dbReference type="SFLD" id="SFLDS00003">
    <property type="entry name" value="Haloacid_Dehalogenase"/>
    <property type="match status" value="1"/>
</dbReference>
<organism evidence="14 15">
    <name type="scientific">Streptantibioticus ferralitis</name>
    <dbReference type="NCBI Taxonomy" id="236510"/>
    <lineage>
        <taxon>Bacteria</taxon>
        <taxon>Bacillati</taxon>
        <taxon>Actinomycetota</taxon>
        <taxon>Actinomycetes</taxon>
        <taxon>Kitasatosporales</taxon>
        <taxon>Streptomycetaceae</taxon>
        <taxon>Streptantibioticus</taxon>
    </lineage>
</organism>
<dbReference type="PROSITE" id="PS00154">
    <property type="entry name" value="ATPASE_E1_E2"/>
    <property type="match status" value="1"/>
</dbReference>
<feature type="signal peptide" evidence="11">
    <location>
        <begin position="1"/>
        <end position="19"/>
    </location>
</feature>
<dbReference type="InterPro" id="IPR006068">
    <property type="entry name" value="ATPase_P-typ_cation-transptr_C"/>
</dbReference>
<dbReference type="InterPro" id="IPR023214">
    <property type="entry name" value="HAD_sf"/>
</dbReference>
<dbReference type="SUPFAM" id="SSF56784">
    <property type="entry name" value="HAD-like"/>
    <property type="match status" value="1"/>
</dbReference>
<dbReference type="InterPro" id="IPR008250">
    <property type="entry name" value="ATPase_P-typ_transduc_dom_A_sf"/>
</dbReference>
<feature type="chain" id="PRO_5046902107" evidence="11">
    <location>
        <begin position="20"/>
        <end position="1533"/>
    </location>
</feature>
<dbReference type="RefSeq" id="WP_275812990.1">
    <property type="nucleotide sequence ID" value="NZ_BAAANM010000001.1"/>
</dbReference>
<dbReference type="InterPro" id="IPR001757">
    <property type="entry name" value="P_typ_ATPase"/>
</dbReference>
<evidence type="ECO:0000256" key="5">
    <source>
        <dbReference type="ARBA" id="ARBA00022967"/>
    </source>
</evidence>
<feature type="transmembrane region" description="Helical" evidence="10">
    <location>
        <begin position="1492"/>
        <end position="1511"/>
    </location>
</feature>
<evidence type="ECO:0000313" key="14">
    <source>
        <dbReference type="EMBL" id="MDF2256568.1"/>
    </source>
</evidence>
<dbReference type="SFLD" id="SFLDF00027">
    <property type="entry name" value="p-type_atpase"/>
    <property type="match status" value="1"/>
</dbReference>
<evidence type="ECO:0000256" key="11">
    <source>
        <dbReference type="SAM" id="SignalP"/>
    </source>
</evidence>
<dbReference type="InterPro" id="IPR059000">
    <property type="entry name" value="ATPase_P-type_domA"/>
</dbReference>
<evidence type="ECO:0000256" key="8">
    <source>
        <dbReference type="ARBA" id="ARBA00049360"/>
    </source>
</evidence>
<name>A0ABT5YY92_9ACTN</name>
<dbReference type="Pfam" id="PF00122">
    <property type="entry name" value="E1-E2_ATPase"/>
    <property type="match status" value="1"/>
</dbReference>
<dbReference type="SFLD" id="SFLDG00002">
    <property type="entry name" value="C1.7:_P-type_atpase_like"/>
    <property type="match status" value="1"/>
</dbReference>
<keyword evidence="4" id="KW-0067">ATP-binding</keyword>
<evidence type="ECO:0000256" key="3">
    <source>
        <dbReference type="ARBA" id="ARBA00022741"/>
    </source>
</evidence>
<dbReference type="SUPFAM" id="SSF81665">
    <property type="entry name" value="Calcium ATPase, transmembrane domain M"/>
    <property type="match status" value="1"/>
</dbReference>
<evidence type="ECO:0000313" key="15">
    <source>
        <dbReference type="Proteomes" id="UP001220022"/>
    </source>
</evidence>
<feature type="region of interest" description="Disordered" evidence="9">
    <location>
        <begin position="1365"/>
        <end position="1389"/>
    </location>
</feature>
<dbReference type="PRINTS" id="PR00119">
    <property type="entry name" value="CATATPASE"/>
</dbReference>
<dbReference type="EMBL" id="JARHTQ010000007">
    <property type="protein sequence ID" value="MDF2256568.1"/>
    <property type="molecule type" value="Genomic_DNA"/>
</dbReference>
<dbReference type="Gene3D" id="3.40.1110.10">
    <property type="entry name" value="Calcium-transporting ATPase, cytoplasmic domain N"/>
    <property type="match status" value="2"/>
</dbReference>
<evidence type="ECO:0000256" key="10">
    <source>
        <dbReference type="SAM" id="Phobius"/>
    </source>
</evidence>
<comment type="subcellular location">
    <subcellularLocation>
        <location evidence="1">Cell membrane</location>
        <topology evidence="1">Multi-pass membrane protein</topology>
    </subcellularLocation>
</comment>
<keyword evidence="6 10" id="KW-1133">Transmembrane helix</keyword>
<dbReference type="Gene3D" id="1.20.1110.10">
    <property type="entry name" value="Calcium-transporting ATPase, transmembrane domain"/>
    <property type="match status" value="2"/>
</dbReference>
<dbReference type="InterPro" id="IPR023298">
    <property type="entry name" value="ATPase_P-typ_TM_dom_sf"/>
</dbReference>
<proteinExistence type="predicted"/>
<dbReference type="Gene3D" id="3.40.50.1000">
    <property type="entry name" value="HAD superfamily/HAD-like"/>
    <property type="match status" value="2"/>
</dbReference>
<dbReference type="Gene3D" id="2.70.150.10">
    <property type="entry name" value="Calcium-transporting ATPase, cytoplasmic transduction domain A"/>
    <property type="match status" value="1"/>
</dbReference>
<feature type="domain" description="P-type ATPase A" evidence="12">
    <location>
        <begin position="785"/>
        <end position="894"/>
    </location>
</feature>
<feature type="domain" description="Cation-transporting P-type ATPase C-terminal" evidence="13">
    <location>
        <begin position="1397"/>
        <end position="1503"/>
    </location>
</feature>
<evidence type="ECO:0000259" key="13">
    <source>
        <dbReference type="Pfam" id="PF00689"/>
    </source>
</evidence>
<accession>A0ABT5YY92</accession>
<evidence type="ECO:0000256" key="6">
    <source>
        <dbReference type="ARBA" id="ARBA00022989"/>
    </source>
</evidence>
<dbReference type="InterPro" id="IPR036412">
    <property type="entry name" value="HAD-like_sf"/>
</dbReference>
<keyword evidence="7 10" id="KW-0472">Membrane</keyword>
<evidence type="ECO:0000256" key="7">
    <source>
        <dbReference type="ARBA" id="ARBA00023136"/>
    </source>
</evidence>
<gene>
    <name evidence="14" type="ORF">P2L57_12750</name>
</gene>
<keyword evidence="2 10" id="KW-0812">Transmembrane</keyword>
<feature type="compositionally biased region" description="Polar residues" evidence="9">
    <location>
        <begin position="1368"/>
        <end position="1379"/>
    </location>
</feature>
<dbReference type="InterPro" id="IPR023299">
    <property type="entry name" value="ATPase_P-typ_cyto_dom_N"/>
</dbReference>
<keyword evidence="11" id="KW-0732">Signal</keyword>
<keyword evidence="5" id="KW-1278">Translocase</keyword>
<evidence type="ECO:0000256" key="4">
    <source>
        <dbReference type="ARBA" id="ARBA00022840"/>
    </source>
</evidence>
<protein>
    <submittedName>
        <fullName evidence="14">Cation-translocating P-type ATPase</fullName>
    </submittedName>
</protein>
<sequence length="1533" mass="158581">MVLRLLTRLPLIGLGLAMAAPAQVTRRVVAPAEAAARIAADIADAGVHATTSGAAAVSSTAVRLARVARHALTPGTGYWCAGSRLHLVLRPSPEAGMRGVHDLEAAARKVAVALAEHPDVLVAYWDGGLARLVVQMTEDAPADRIAEKVYQLADREGLAHPGERVLERVHPGDVGSVRTGALALACDLAGITTAVTARTVGLKSSPQMVTAVVTLLREDSRVRRALRRRLGTAPADLALAAANAAAHGFGQSPTALVLDAALRAAQLVESFARAAAFDAAHDKVCAPGRLSLAGLVERPAIRPYPGEEYADQAVTGSVVGAAATLLFTRDVREAAEAVLAGSPKAARYGPAAFSAVLGSALAREDVLVRDTERLRQLEIVDTVVLHPEALHGDRRTVLEVNPSAPGWDHDRLWRAATVALRPPDEWAPPSAELGLRLRPVPGQEAARTGLMIASARGKEVGTVLVGWEVDPLAEAGLDAARRAGLRVVVVDDASLGDFAALVDELVSADRPLADVVRGLQEDGRVVLTVARVPAEGATMERDLTEESREVLAGLLQSDLAVSVTDERSAVVWGADVLPLRGLEGVWRLLAAVPAARTVGRHSKILAEAGAALSGLLVLTRGRRTQRAPFSLGFRLSPVNVAAASALVSGWRAAVRVSARSTPHPRPRVPWHALQPEEALARLASMPRPRPSALHLLRTRLGAVAQLPVFTPARLTVRLVTAVRAELDDPLTPVLVVGAAASALLGSTVDALLVACAMGMNALVGGVQRLRAERALSALAAGQRRTARRVADKGGGATTTVEAGRLAPGEVIELQTGDVVPADARLLEADDLEVDESSLTGESLPTRKELTATPQAAVAERKSMLFEGTTVVAGRARAVVVGTGDQTEAGRAEHLASHVAPAAGVQARLHELTSRVLPLTLAGGAVVTGLSLIRGRPVREAVRGGLAVAVAAVPEGLPLVATVAQMSAARRLSRHGVLVRTPRALEALGRVDTVCFDKTGTLTENRLHVVRTVTVDGATHPADAPEAAPVLRIAARACPRGAEDTGVHAHATDEAVLVAAPPDPQWSPLEVQPFEASRGYASAVGTDADGTDVLVVKGAPEVVLPCCVDVGADAAARAQSLAAEGLRVLAVAQRRLVPGEESEALGKPLESLEVVGFVALADAPRASSAPLVAGLGRAGVRPVMLTGDHPQTARAVAIALGWPKDVTVVTGGELADLDRAGRARLLRDCGVVARVAPEQKLQVVEALQEAGRVVAMVGDGANDAAAIRAADAGIGIAVRGSAAARNAADLVITTDELSVLIDIIAEGRAMWSSVADAISILIGGNAGEVGFTVLGTLVSGTSPLSTRQLLLVNLLTDMFPAMAVAVTPQDPQRSPDTANGETGEESAPAGTAPVGMAVLREPLTRQIRQRGVITGLGAGTAWLIGTLTPGSARRTSTMALCGVVGAQLTQTVIGRRHSPLVLLTVLGSAAALVGLVQTPVVSHFFDCTPLGPVAWAGVTTAIGVAALGPLVLPTAERALSQIESRLRPMVRVVR</sequence>
<dbReference type="PANTHER" id="PTHR42861">
    <property type="entry name" value="CALCIUM-TRANSPORTING ATPASE"/>
    <property type="match status" value="1"/>
</dbReference>
<dbReference type="Pfam" id="PF00689">
    <property type="entry name" value="Cation_ATPase_C"/>
    <property type="match status" value="1"/>
</dbReference>
<dbReference type="Pfam" id="PF00702">
    <property type="entry name" value="Hydrolase"/>
    <property type="match status" value="1"/>
</dbReference>
<dbReference type="InterPro" id="IPR018303">
    <property type="entry name" value="ATPase_P-typ_P_site"/>
</dbReference>
<evidence type="ECO:0000259" key="12">
    <source>
        <dbReference type="Pfam" id="PF00122"/>
    </source>
</evidence>
<comment type="catalytic activity">
    <reaction evidence="8">
        <text>ATP + H2O = ADP + phosphate + H(+)</text>
        <dbReference type="Rhea" id="RHEA:13065"/>
        <dbReference type="ChEBI" id="CHEBI:15377"/>
        <dbReference type="ChEBI" id="CHEBI:15378"/>
        <dbReference type="ChEBI" id="CHEBI:30616"/>
        <dbReference type="ChEBI" id="CHEBI:43474"/>
        <dbReference type="ChEBI" id="CHEBI:456216"/>
    </reaction>
</comment>
<dbReference type="PRINTS" id="PR00120">
    <property type="entry name" value="HATPASE"/>
</dbReference>
<evidence type="ECO:0000256" key="1">
    <source>
        <dbReference type="ARBA" id="ARBA00004651"/>
    </source>
</evidence>
<dbReference type="SUPFAM" id="SSF81653">
    <property type="entry name" value="Calcium ATPase, transduction domain A"/>
    <property type="match status" value="1"/>
</dbReference>
<keyword evidence="3" id="KW-0547">Nucleotide-binding</keyword>
<comment type="caution">
    <text evidence="14">The sequence shown here is derived from an EMBL/GenBank/DDBJ whole genome shotgun (WGS) entry which is preliminary data.</text>
</comment>
<feature type="transmembrane region" description="Helical" evidence="10">
    <location>
        <begin position="1459"/>
        <end position="1480"/>
    </location>
</feature>
<dbReference type="NCBIfam" id="TIGR01494">
    <property type="entry name" value="ATPase_P-type"/>
    <property type="match status" value="2"/>
</dbReference>
<evidence type="ECO:0000256" key="9">
    <source>
        <dbReference type="SAM" id="MobiDB-lite"/>
    </source>
</evidence>